<dbReference type="EMBL" id="JAVRRL010000003">
    <property type="protein sequence ID" value="KAK5117992.1"/>
    <property type="molecule type" value="Genomic_DNA"/>
</dbReference>
<evidence type="ECO:0000313" key="1">
    <source>
        <dbReference type="EMBL" id="KAK5117992.1"/>
    </source>
</evidence>
<sequence>MPAVDKPLPGKNAGLLFANSKITKPDELSTEAYTRWYEQVHIPDIFKTSGISEASRWTALDPKQERPFLALYPIQDLDFLQSDEFKSIPVHDDNLPGSGAIFDLADFDTRYYKMVQLYEREKTNHEQPSFVIVFASTPADDREYDAWYREEHLQECEQITGWRKTARYELTFGRQNRKSQAENGLGQPPKFLTLHYFDGEALPTEELAKAGESERTKRNLGSLTSQEMAVFRKLSQYRK</sequence>
<dbReference type="AlphaFoldDB" id="A0AAN7TWM0"/>
<organism evidence="1 2">
    <name type="scientific">Meristemomyces frigidus</name>
    <dbReference type="NCBI Taxonomy" id="1508187"/>
    <lineage>
        <taxon>Eukaryota</taxon>
        <taxon>Fungi</taxon>
        <taxon>Dikarya</taxon>
        <taxon>Ascomycota</taxon>
        <taxon>Pezizomycotina</taxon>
        <taxon>Dothideomycetes</taxon>
        <taxon>Dothideomycetidae</taxon>
        <taxon>Mycosphaerellales</taxon>
        <taxon>Teratosphaeriaceae</taxon>
        <taxon>Meristemomyces</taxon>
    </lineage>
</organism>
<proteinExistence type="predicted"/>
<evidence type="ECO:0000313" key="2">
    <source>
        <dbReference type="Proteomes" id="UP001310890"/>
    </source>
</evidence>
<protein>
    <submittedName>
        <fullName evidence="1">Uncharacterized protein</fullName>
    </submittedName>
</protein>
<comment type="caution">
    <text evidence="1">The sequence shown here is derived from an EMBL/GenBank/DDBJ whole genome shotgun (WGS) entry which is preliminary data.</text>
</comment>
<dbReference type="Proteomes" id="UP001310890">
    <property type="component" value="Unassembled WGS sequence"/>
</dbReference>
<reference evidence="1" key="1">
    <citation type="submission" date="2023-08" db="EMBL/GenBank/DDBJ databases">
        <title>Black Yeasts Isolated from many extreme environments.</title>
        <authorList>
            <person name="Coleine C."/>
            <person name="Stajich J.E."/>
            <person name="Selbmann L."/>
        </authorList>
    </citation>
    <scope>NUCLEOTIDE SEQUENCE</scope>
    <source>
        <strain evidence="1">CCFEE 5401</strain>
    </source>
</reference>
<name>A0AAN7TWM0_9PEZI</name>
<gene>
    <name evidence="1" type="ORF">LTR62_004036</name>
</gene>
<accession>A0AAN7TWM0</accession>